<keyword evidence="3" id="KW-0804">Transcription</keyword>
<proteinExistence type="predicted"/>
<dbReference type="AlphaFoldDB" id="A0A6L9LDS5"/>
<evidence type="ECO:0000259" key="4">
    <source>
        <dbReference type="PROSITE" id="PS51118"/>
    </source>
</evidence>
<dbReference type="Proteomes" id="UP000474175">
    <property type="component" value="Unassembled WGS sequence"/>
</dbReference>
<organism evidence="5 6">
    <name type="scientific">Spirosoma terrae</name>
    <dbReference type="NCBI Taxonomy" id="1968276"/>
    <lineage>
        <taxon>Bacteria</taxon>
        <taxon>Pseudomonadati</taxon>
        <taxon>Bacteroidota</taxon>
        <taxon>Cytophagia</taxon>
        <taxon>Cytophagales</taxon>
        <taxon>Cytophagaceae</taxon>
        <taxon>Spirosoma</taxon>
    </lineage>
</organism>
<dbReference type="Gene3D" id="1.10.10.10">
    <property type="entry name" value="Winged helix-like DNA-binding domain superfamily/Winged helix DNA-binding domain"/>
    <property type="match status" value="1"/>
</dbReference>
<dbReference type="EMBL" id="JAAFZH010000010">
    <property type="protein sequence ID" value="NDU97301.1"/>
    <property type="molecule type" value="Genomic_DNA"/>
</dbReference>
<dbReference type="InterPro" id="IPR036390">
    <property type="entry name" value="WH_DNA-bd_sf"/>
</dbReference>
<protein>
    <submittedName>
        <fullName evidence="5">Helix-turn-helix transcriptional regulator</fullName>
    </submittedName>
</protein>
<evidence type="ECO:0000256" key="1">
    <source>
        <dbReference type="ARBA" id="ARBA00023015"/>
    </source>
</evidence>
<dbReference type="Pfam" id="PF01638">
    <property type="entry name" value="HxlR"/>
    <property type="match status" value="1"/>
</dbReference>
<dbReference type="PANTHER" id="PTHR33204">
    <property type="entry name" value="TRANSCRIPTIONAL REGULATOR, MARR FAMILY"/>
    <property type="match status" value="1"/>
</dbReference>
<name>A0A6L9LDS5_9BACT</name>
<evidence type="ECO:0000313" key="5">
    <source>
        <dbReference type="EMBL" id="NDU97301.1"/>
    </source>
</evidence>
<keyword evidence="1" id="KW-0805">Transcription regulation</keyword>
<reference evidence="5 6" key="1">
    <citation type="submission" date="2020-02" db="EMBL/GenBank/DDBJ databases">
        <title>Draft genome sequence of two Spirosoma agri KCTC 52727 and Spirosoma terrae KCTC 52035.</title>
        <authorList>
            <person name="Rojas J."/>
            <person name="Ambika Manirajan B."/>
            <person name="Suarez C."/>
            <person name="Ratering S."/>
            <person name="Schnell S."/>
        </authorList>
    </citation>
    <scope>NUCLEOTIDE SEQUENCE [LARGE SCALE GENOMIC DNA]</scope>
    <source>
        <strain evidence="5 6">KCTC 52035</strain>
    </source>
</reference>
<comment type="caution">
    <text evidence="5">The sequence shown here is derived from an EMBL/GenBank/DDBJ whole genome shotgun (WGS) entry which is preliminary data.</text>
</comment>
<feature type="domain" description="HTH hxlR-type" evidence="4">
    <location>
        <begin position="19"/>
        <end position="122"/>
    </location>
</feature>
<gene>
    <name evidence="5" type="ORF">GK108_20630</name>
</gene>
<sequence length="139" mass="16122">MVIDEPKTVWRRHETIQECTSSLRGVQDALYVLNGKWKLLIIISLNEGPKRFRELQRQVNGITAKVLSKELKELEINEFITRNVYLTTPVTIEYELTEYSATLQPVIDALSNWGNQHRKRITGKDSTKKEDEVEVSMSM</sequence>
<keyword evidence="6" id="KW-1185">Reference proteome</keyword>
<evidence type="ECO:0000313" key="6">
    <source>
        <dbReference type="Proteomes" id="UP000474175"/>
    </source>
</evidence>
<evidence type="ECO:0000256" key="3">
    <source>
        <dbReference type="ARBA" id="ARBA00023163"/>
    </source>
</evidence>
<dbReference type="PROSITE" id="PS51118">
    <property type="entry name" value="HTH_HXLR"/>
    <property type="match status" value="1"/>
</dbReference>
<dbReference type="GO" id="GO:0003677">
    <property type="term" value="F:DNA binding"/>
    <property type="evidence" value="ECO:0007669"/>
    <property type="project" value="UniProtKB-KW"/>
</dbReference>
<dbReference type="InterPro" id="IPR002577">
    <property type="entry name" value="HTH_HxlR"/>
</dbReference>
<keyword evidence="2" id="KW-0238">DNA-binding</keyword>
<dbReference type="InterPro" id="IPR036388">
    <property type="entry name" value="WH-like_DNA-bd_sf"/>
</dbReference>
<dbReference type="RefSeq" id="WP_163952607.1">
    <property type="nucleotide sequence ID" value="NZ_JAAFZH010000010.1"/>
</dbReference>
<accession>A0A6L9LDS5</accession>
<evidence type="ECO:0000256" key="2">
    <source>
        <dbReference type="ARBA" id="ARBA00023125"/>
    </source>
</evidence>
<dbReference type="SUPFAM" id="SSF46785">
    <property type="entry name" value="Winged helix' DNA-binding domain"/>
    <property type="match status" value="1"/>
</dbReference>